<gene>
    <name evidence="1" type="ORF">GCM10010466_62690</name>
</gene>
<proteinExistence type="predicted"/>
<evidence type="ECO:0000313" key="1">
    <source>
        <dbReference type="EMBL" id="GAA3163200.1"/>
    </source>
</evidence>
<evidence type="ECO:0000313" key="2">
    <source>
        <dbReference type="Proteomes" id="UP001500320"/>
    </source>
</evidence>
<protein>
    <recommendedName>
        <fullName evidence="3">GIY-YIG nuclease family protein</fullName>
    </recommendedName>
</protein>
<accession>A0ABP6NZQ8</accession>
<comment type="caution">
    <text evidence="1">The sequence shown here is derived from an EMBL/GenBank/DDBJ whole genome shotgun (WGS) entry which is preliminary data.</text>
</comment>
<name>A0ABP6NZQ8_9ACTN</name>
<keyword evidence="2" id="KW-1185">Reference proteome</keyword>
<reference evidence="2" key="1">
    <citation type="journal article" date="2019" name="Int. J. Syst. Evol. Microbiol.">
        <title>The Global Catalogue of Microorganisms (GCM) 10K type strain sequencing project: providing services to taxonomists for standard genome sequencing and annotation.</title>
        <authorList>
            <consortium name="The Broad Institute Genomics Platform"/>
            <consortium name="The Broad Institute Genome Sequencing Center for Infectious Disease"/>
            <person name="Wu L."/>
            <person name="Ma J."/>
        </authorList>
    </citation>
    <scope>NUCLEOTIDE SEQUENCE [LARGE SCALE GENOMIC DNA]</scope>
    <source>
        <strain evidence="2">JCM 9373</strain>
    </source>
</reference>
<evidence type="ECO:0008006" key="3">
    <source>
        <dbReference type="Google" id="ProtNLM"/>
    </source>
</evidence>
<sequence>MERDLVELNVRAGELTGSGSWVYLWLLGPRVVYVGTTGLPPEVRTWLHLNHPDPSIGRVGALLPDVAAGDPDVLAFRLPDGLERPRAKAAVIAALSRAGWLSERYAGDPPSTGDPVLAPVADGVVRALEERRPADG</sequence>
<organism evidence="1 2">
    <name type="scientific">Planomonospora alba</name>
    <dbReference type="NCBI Taxonomy" id="161354"/>
    <lineage>
        <taxon>Bacteria</taxon>
        <taxon>Bacillati</taxon>
        <taxon>Actinomycetota</taxon>
        <taxon>Actinomycetes</taxon>
        <taxon>Streptosporangiales</taxon>
        <taxon>Streptosporangiaceae</taxon>
        <taxon>Planomonospora</taxon>
    </lineage>
</organism>
<dbReference type="EMBL" id="BAAAUT010000078">
    <property type="protein sequence ID" value="GAA3163200.1"/>
    <property type="molecule type" value="Genomic_DNA"/>
</dbReference>
<dbReference type="Proteomes" id="UP001500320">
    <property type="component" value="Unassembled WGS sequence"/>
</dbReference>
<dbReference type="RefSeq" id="WP_344865897.1">
    <property type="nucleotide sequence ID" value="NZ_BAAAUT010000078.1"/>
</dbReference>